<organism evidence="2 3">
    <name type="scientific">Thiomonas arsenitoxydans (strain DSM 22701 / CIP 110005 / 3As)</name>
    <dbReference type="NCBI Taxonomy" id="426114"/>
    <lineage>
        <taxon>Bacteria</taxon>
        <taxon>Pseudomonadati</taxon>
        <taxon>Pseudomonadota</taxon>
        <taxon>Betaproteobacteria</taxon>
        <taxon>Burkholderiales</taxon>
        <taxon>Thiomonas</taxon>
    </lineage>
</organism>
<dbReference type="NCBIfam" id="TIGR02521">
    <property type="entry name" value="type_IV_pilW"/>
    <property type="match status" value="1"/>
</dbReference>
<evidence type="ECO:0000256" key="1">
    <source>
        <dbReference type="PROSITE-ProRule" id="PRU00339"/>
    </source>
</evidence>
<comment type="caution">
    <text evidence="2">The sequence shown here is derived from an EMBL/GenBank/DDBJ whole genome shotgun (WGS) entry which is preliminary data.</text>
</comment>
<evidence type="ECO:0000313" key="3">
    <source>
        <dbReference type="Proteomes" id="UP000078599"/>
    </source>
</evidence>
<sequence length="289" mass="31876">MRETLPMFLNLCARSHVSAWRVAVLGLLMAGAALLGGCATQTQRAAEMGSGATLSTQQTDVLKRVQLRLELAEGYYQRGQFTVALEEVNKALAEKSDFVPAYTMRALIYTALNDTAKAEANYREALRLSPDNPDALHNYGWFLCQQRRYPDSFVQFNKALAIQNYRYPVRTYLALGVCQYRAGDLAASEGTLKKGFALDPGNPALSTNLAVVLDRMGKPKEALFYIARVNSGQYASAQSLWVGILIARKAGNAMDAALWTNQLVQRFPDSREAIAAQQGKFDDSALLNY</sequence>
<dbReference type="EMBL" id="CTRI01000001">
    <property type="protein sequence ID" value="CQR26274.1"/>
    <property type="molecule type" value="Genomic_DNA"/>
</dbReference>
<dbReference type="InterPro" id="IPR019734">
    <property type="entry name" value="TPR_rpt"/>
</dbReference>
<dbReference type="SUPFAM" id="SSF48452">
    <property type="entry name" value="TPR-like"/>
    <property type="match status" value="1"/>
</dbReference>
<accession>A0ABM9SYV2</accession>
<dbReference type="PANTHER" id="PTHR12558:SF13">
    <property type="entry name" value="CELL DIVISION CYCLE PROTEIN 27 HOMOLOG"/>
    <property type="match status" value="1"/>
</dbReference>
<dbReference type="InterPro" id="IPR011990">
    <property type="entry name" value="TPR-like_helical_dom_sf"/>
</dbReference>
<name>A0ABM9SYV2_THIA3</name>
<dbReference type="PANTHER" id="PTHR12558">
    <property type="entry name" value="CELL DIVISION CYCLE 16,23,27"/>
    <property type="match status" value="1"/>
</dbReference>
<proteinExistence type="predicted"/>
<dbReference type="PROSITE" id="PS50005">
    <property type="entry name" value="TPR"/>
    <property type="match status" value="1"/>
</dbReference>
<gene>
    <name evidence="2" type="ORF">THICB1_10017</name>
</gene>
<protein>
    <recommendedName>
        <fullName evidence="4">Type IV pilus biogenesis/stability protein PilW</fullName>
    </recommendedName>
</protein>
<feature type="repeat" description="TPR" evidence="1">
    <location>
        <begin position="99"/>
        <end position="132"/>
    </location>
</feature>
<reference evidence="2 3" key="1">
    <citation type="submission" date="2015-03" db="EMBL/GenBank/DDBJ databases">
        <authorList>
            <person name="Regsiter A."/>
            <person name="william w."/>
        </authorList>
    </citation>
    <scope>NUCLEOTIDE SEQUENCE [LARGE SCALE GENOMIC DNA]</scope>
    <source>
        <strain evidence="2 3">CB1</strain>
    </source>
</reference>
<keyword evidence="3" id="KW-1185">Reference proteome</keyword>
<dbReference type="Proteomes" id="UP000078599">
    <property type="component" value="Unassembled WGS sequence"/>
</dbReference>
<evidence type="ECO:0000313" key="2">
    <source>
        <dbReference type="EMBL" id="CQR26274.1"/>
    </source>
</evidence>
<dbReference type="SMART" id="SM00028">
    <property type="entry name" value="TPR"/>
    <property type="match status" value="4"/>
</dbReference>
<dbReference type="Gene3D" id="1.25.40.10">
    <property type="entry name" value="Tetratricopeptide repeat domain"/>
    <property type="match status" value="1"/>
</dbReference>
<dbReference type="InterPro" id="IPR013360">
    <property type="entry name" value="Pilus_4_PilW"/>
</dbReference>
<evidence type="ECO:0008006" key="4">
    <source>
        <dbReference type="Google" id="ProtNLM"/>
    </source>
</evidence>
<dbReference type="Pfam" id="PF13414">
    <property type="entry name" value="TPR_11"/>
    <property type="match status" value="1"/>
</dbReference>
<keyword evidence="1" id="KW-0802">TPR repeat</keyword>